<dbReference type="Proteomes" id="UP001230908">
    <property type="component" value="Unassembled WGS sequence"/>
</dbReference>
<evidence type="ECO:0008006" key="4">
    <source>
        <dbReference type="Google" id="ProtNLM"/>
    </source>
</evidence>
<sequence length="413" mass="43889">MGKGTNHNGHAVIDRPADAHPSKAPTVSLPALVSVPSHFISTWARTGALDGDVHLVPRPSEPPAIDRLEASQTGQSEHREVAGWKGDGPGTCGVECACGVTFANFDTLAEANNLLADHITRADAETAKVAEMADRLANVLAVADVLDDAGTPAEVRSELTAELRRMAGNAIAMRLLADTQRSLNVRDLHPAWCAQPGLADACGHSHISKWTDVAATFNRPKFTGAGTAEYPALSVAARLEQDPADIVGPDTDGQWYGTGSVTVKAHQVDGEWCEVRFTPAEWQRFAELAEDVNAMAAGDLKAATRPLPEFLARSPEAVREQIEREKHPWWCDGSSWCGEHRSAYRWALASATGFEPVDGGALVPAVGVAAEVDEQGRRGVVLVLPKFEVSLTVAEIAALVEAGDEARLLVAAS</sequence>
<accession>A0ABU0ZEM1</accession>
<evidence type="ECO:0000313" key="3">
    <source>
        <dbReference type="Proteomes" id="UP001230908"/>
    </source>
</evidence>
<protein>
    <recommendedName>
        <fullName evidence="4">DUF222 domain-containing protein</fullName>
    </recommendedName>
</protein>
<organism evidence="2 3">
    <name type="scientific">Phytohabitans maris</name>
    <dbReference type="NCBI Taxonomy" id="3071409"/>
    <lineage>
        <taxon>Bacteria</taxon>
        <taxon>Bacillati</taxon>
        <taxon>Actinomycetota</taxon>
        <taxon>Actinomycetes</taxon>
        <taxon>Micromonosporales</taxon>
        <taxon>Micromonosporaceae</taxon>
    </lineage>
</organism>
<name>A0ABU0ZEM1_9ACTN</name>
<feature type="compositionally biased region" description="Basic and acidic residues" evidence="1">
    <location>
        <begin position="12"/>
        <end position="21"/>
    </location>
</feature>
<feature type="region of interest" description="Disordered" evidence="1">
    <location>
        <begin position="1"/>
        <end position="23"/>
    </location>
</feature>
<comment type="caution">
    <text evidence="2">The sequence shown here is derived from an EMBL/GenBank/DDBJ whole genome shotgun (WGS) entry which is preliminary data.</text>
</comment>
<gene>
    <name evidence="2" type="ORF">RB614_13330</name>
</gene>
<keyword evidence="3" id="KW-1185">Reference proteome</keyword>
<reference evidence="2 3" key="1">
    <citation type="submission" date="2023-08" db="EMBL/GenBank/DDBJ databases">
        <title>Phytohabitans sansha sp. nov., isolated from marine sediment.</title>
        <authorList>
            <person name="Zhao Y."/>
            <person name="Yi K."/>
        </authorList>
    </citation>
    <scope>NUCLEOTIDE SEQUENCE [LARGE SCALE GENOMIC DNA]</scope>
    <source>
        <strain evidence="2 3">ZYX-F-186</strain>
    </source>
</reference>
<evidence type="ECO:0000256" key="1">
    <source>
        <dbReference type="SAM" id="MobiDB-lite"/>
    </source>
</evidence>
<evidence type="ECO:0000313" key="2">
    <source>
        <dbReference type="EMBL" id="MDQ7905506.1"/>
    </source>
</evidence>
<dbReference type="EMBL" id="JAVHUY010000010">
    <property type="protein sequence ID" value="MDQ7905506.1"/>
    <property type="molecule type" value="Genomic_DNA"/>
</dbReference>
<proteinExistence type="predicted"/>
<dbReference type="RefSeq" id="WP_308712772.1">
    <property type="nucleotide sequence ID" value="NZ_JAVHUY010000010.1"/>
</dbReference>